<keyword evidence="4 9" id="KW-0238">DNA-binding</keyword>
<accession>Q725U1</accession>
<dbReference type="HOGENOM" id="CLU_000445_0_6_7"/>
<dbReference type="InterPro" id="IPR011006">
    <property type="entry name" value="CheY-like_superfamily"/>
</dbReference>
<keyword evidence="6" id="KW-0597">Phosphoprotein</keyword>
<gene>
    <name evidence="9" type="ordered locus">DVU_3334</name>
</gene>
<dbReference type="AlphaFoldDB" id="Q725U1"/>
<dbReference type="RefSeq" id="WP_010940590.1">
    <property type="nucleotide sequence ID" value="NC_002937.3"/>
</dbReference>
<dbReference type="InterPro" id="IPR027417">
    <property type="entry name" value="P-loop_NTPase"/>
</dbReference>
<dbReference type="GO" id="GO:0043565">
    <property type="term" value="F:sequence-specific DNA binding"/>
    <property type="evidence" value="ECO:0007669"/>
    <property type="project" value="InterPro"/>
</dbReference>
<keyword evidence="3" id="KW-0805">Transcription regulation</keyword>
<dbReference type="InterPro" id="IPR002197">
    <property type="entry name" value="HTH_Fis"/>
</dbReference>
<dbReference type="Pfam" id="PF25601">
    <property type="entry name" value="AAA_lid_14"/>
    <property type="match status" value="1"/>
</dbReference>
<evidence type="ECO:0000256" key="4">
    <source>
        <dbReference type="ARBA" id="ARBA00023125"/>
    </source>
</evidence>
<feature type="domain" description="Sigma-54 factor interaction" evidence="7">
    <location>
        <begin position="148"/>
        <end position="374"/>
    </location>
</feature>
<evidence type="ECO:0000259" key="8">
    <source>
        <dbReference type="PROSITE" id="PS50110"/>
    </source>
</evidence>
<dbReference type="Gene3D" id="3.40.50.300">
    <property type="entry name" value="P-loop containing nucleotide triphosphate hydrolases"/>
    <property type="match status" value="1"/>
</dbReference>
<dbReference type="SUPFAM" id="SSF52172">
    <property type="entry name" value="CheY-like"/>
    <property type="match status" value="1"/>
</dbReference>
<organism evidence="9 10">
    <name type="scientific">Nitratidesulfovibrio vulgaris (strain ATCC 29579 / DSM 644 / CCUG 34227 / NCIMB 8303 / VKM B-1760 / Hildenborough)</name>
    <name type="common">Desulfovibrio vulgaris</name>
    <dbReference type="NCBI Taxonomy" id="882"/>
    <lineage>
        <taxon>Bacteria</taxon>
        <taxon>Pseudomonadati</taxon>
        <taxon>Thermodesulfobacteriota</taxon>
        <taxon>Desulfovibrionia</taxon>
        <taxon>Desulfovibrionales</taxon>
        <taxon>Desulfovibrionaceae</taxon>
        <taxon>Nitratidesulfovibrio</taxon>
    </lineage>
</organism>
<dbReference type="KEGG" id="dvu:DVU_3334"/>
<evidence type="ECO:0000256" key="3">
    <source>
        <dbReference type="ARBA" id="ARBA00023015"/>
    </source>
</evidence>
<dbReference type="GO" id="GO:0006355">
    <property type="term" value="P:regulation of DNA-templated transcription"/>
    <property type="evidence" value="ECO:0007669"/>
    <property type="project" value="InterPro"/>
</dbReference>
<dbReference type="PhylomeDB" id="Q725U1"/>
<evidence type="ECO:0000256" key="6">
    <source>
        <dbReference type="PROSITE-ProRule" id="PRU00169"/>
    </source>
</evidence>
<evidence type="ECO:0000259" key="7">
    <source>
        <dbReference type="PROSITE" id="PS50045"/>
    </source>
</evidence>
<dbReference type="PANTHER" id="PTHR32071">
    <property type="entry name" value="TRANSCRIPTIONAL REGULATORY PROTEIN"/>
    <property type="match status" value="1"/>
</dbReference>
<dbReference type="PROSITE" id="PS00675">
    <property type="entry name" value="SIGMA54_INTERACT_1"/>
    <property type="match status" value="1"/>
</dbReference>
<protein>
    <submittedName>
        <fullName evidence="9">Sigma-54 dependent DNA-binding response regulator</fullName>
    </submittedName>
</protein>
<dbReference type="EnsemblBacteria" id="AAS97802">
    <property type="protein sequence ID" value="AAS97802"/>
    <property type="gene ID" value="DVU_3334"/>
</dbReference>
<dbReference type="InterPro" id="IPR025944">
    <property type="entry name" value="Sigma_54_int_dom_CS"/>
</dbReference>
<name>Q725U1_NITV2</name>
<feature type="modified residue" description="4-aspartylphosphate" evidence="6">
    <location>
        <position position="57"/>
    </location>
</feature>
<keyword evidence="2" id="KW-0067">ATP-binding</keyword>
<evidence type="ECO:0000256" key="5">
    <source>
        <dbReference type="ARBA" id="ARBA00023163"/>
    </source>
</evidence>
<dbReference type="OrthoDB" id="9763792at2"/>
<keyword evidence="5" id="KW-0804">Transcription</keyword>
<dbReference type="InterPro" id="IPR025943">
    <property type="entry name" value="Sigma_54_int_dom_ATP-bd_2"/>
</dbReference>
<proteinExistence type="predicted"/>
<keyword evidence="10" id="KW-1185">Reference proteome</keyword>
<feature type="domain" description="Response regulatory" evidence="8">
    <location>
        <begin position="8"/>
        <end position="122"/>
    </location>
</feature>
<dbReference type="Gene3D" id="1.10.8.60">
    <property type="match status" value="1"/>
</dbReference>
<evidence type="ECO:0000256" key="1">
    <source>
        <dbReference type="ARBA" id="ARBA00022741"/>
    </source>
</evidence>
<dbReference type="Pfam" id="PF00072">
    <property type="entry name" value="Response_reg"/>
    <property type="match status" value="1"/>
</dbReference>
<dbReference type="SMART" id="SM00448">
    <property type="entry name" value="REC"/>
    <property type="match status" value="1"/>
</dbReference>
<dbReference type="STRING" id="882.DVU_3334"/>
<dbReference type="PROSITE" id="PS00676">
    <property type="entry name" value="SIGMA54_INTERACT_2"/>
    <property type="match status" value="1"/>
</dbReference>
<dbReference type="Gene3D" id="1.10.10.60">
    <property type="entry name" value="Homeodomain-like"/>
    <property type="match status" value="1"/>
</dbReference>
<dbReference type="InterPro" id="IPR001789">
    <property type="entry name" value="Sig_transdc_resp-reg_receiver"/>
</dbReference>
<dbReference type="InterPro" id="IPR058031">
    <property type="entry name" value="AAA_lid_NorR"/>
</dbReference>
<dbReference type="SUPFAM" id="SSF52540">
    <property type="entry name" value="P-loop containing nucleoside triphosphate hydrolases"/>
    <property type="match status" value="1"/>
</dbReference>
<reference evidence="9 10" key="1">
    <citation type="journal article" date="2004" name="Nat. Biotechnol.">
        <title>The genome sequence of the anaerobic, sulfate-reducing bacterium Desulfovibrio vulgaris Hildenborough.</title>
        <authorList>
            <person name="Heidelberg J.F."/>
            <person name="Seshadri R."/>
            <person name="Haveman S.A."/>
            <person name="Hemme C.L."/>
            <person name="Paulsen I.T."/>
            <person name="Kolonay J.F."/>
            <person name="Eisen J.A."/>
            <person name="Ward N."/>
            <person name="Methe B."/>
            <person name="Brinkac L.M."/>
            <person name="Daugherty S.C."/>
            <person name="Deboy R.T."/>
            <person name="Dodson R.J."/>
            <person name="Durkin A.S."/>
            <person name="Madupu R."/>
            <person name="Nelson W.C."/>
            <person name="Sullivan S.A."/>
            <person name="Fouts D."/>
            <person name="Haft D.H."/>
            <person name="Selengut J."/>
            <person name="Peterson J.D."/>
            <person name="Davidsen T.M."/>
            <person name="Zafar N."/>
            <person name="Zhou L."/>
            <person name="Radune D."/>
            <person name="Dimitrov G."/>
            <person name="Hance M."/>
            <person name="Tran K."/>
            <person name="Khouri H."/>
            <person name="Gill J."/>
            <person name="Utterback T.R."/>
            <person name="Feldblyum T.V."/>
            <person name="Wall J.D."/>
            <person name="Voordouw G."/>
            <person name="Fraser C.M."/>
        </authorList>
    </citation>
    <scope>NUCLEOTIDE SEQUENCE [LARGE SCALE GENOMIC DNA]</scope>
    <source>
        <strain evidence="10">ATCC 29579 / DSM 644 / NCIMB 8303 / VKM B-1760 / Hildenborough</strain>
    </source>
</reference>
<dbReference type="Proteomes" id="UP000002194">
    <property type="component" value="Chromosome"/>
</dbReference>
<dbReference type="Pfam" id="PF00158">
    <property type="entry name" value="Sigma54_activat"/>
    <property type="match status" value="1"/>
</dbReference>
<dbReference type="SMART" id="SM00382">
    <property type="entry name" value="AAA"/>
    <property type="match status" value="1"/>
</dbReference>
<evidence type="ECO:0000313" key="10">
    <source>
        <dbReference type="Proteomes" id="UP000002194"/>
    </source>
</evidence>
<dbReference type="PaxDb" id="882-DVU_3334"/>
<dbReference type="Gene3D" id="3.40.50.2300">
    <property type="match status" value="1"/>
</dbReference>
<dbReference type="SMR" id="Q725U1"/>
<dbReference type="GO" id="GO:0000160">
    <property type="term" value="P:phosphorelay signal transduction system"/>
    <property type="evidence" value="ECO:0007669"/>
    <property type="project" value="InterPro"/>
</dbReference>
<dbReference type="eggNOG" id="COG2204">
    <property type="taxonomic scope" value="Bacteria"/>
</dbReference>
<dbReference type="PROSITE" id="PS50045">
    <property type="entry name" value="SIGMA54_INTERACT_4"/>
    <property type="match status" value="1"/>
</dbReference>
<sequence length="449" mass="49575">MTPHADLDVLIVDDDEAIVRTLLIGLKGMGCRTRGAHSPSAALETLRRHPADLVLTDMRMEERTGVDLIREVSMLYPHTVCVIMTAFASYENAVAAIKAGAFDYMPKPFGMDQLQHLVRKVSTLIGLRRENARLRDEAAPDWFSGLTSPASRALEGLIDRIAPTDATMLFTGETGTGKTELARTLHRRSHRAARPFVEVTCTTIAETLFESEVFGHARGAFTGAVKDHAGKFEQANGGTLFLDEVGDLAPAMQSKLLRFLDDRVIERVGGSAGIELDVRVIAATNRDLTQMVAEGTFREDLYYRLNTFECHIPPLRERREDIPPLATRLLHRALVRYPSEHPPVITEEVLHLLMSHDWPGNVRELRNVMERATLLCAGGPITPSHLPPALVAGEGAVATVKDGIPSLREVEEAHIRKVLGMGFSMERAADVLGITTVTLWRKRKEMGTT</sequence>
<dbReference type="PROSITE" id="PS00688">
    <property type="entry name" value="SIGMA54_INTERACT_3"/>
    <property type="match status" value="1"/>
</dbReference>
<dbReference type="CDD" id="cd00009">
    <property type="entry name" value="AAA"/>
    <property type="match status" value="1"/>
</dbReference>
<dbReference type="GO" id="GO:0005524">
    <property type="term" value="F:ATP binding"/>
    <property type="evidence" value="ECO:0007669"/>
    <property type="project" value="UniProtKB-KW"/>
</dbReference>
<dbReference type="InterPro" id="IPR003593">
    <property type="entry name" value="AAA+_ATPase"/>
</dbReference>
<dbReference type="EMBL" id="AE017285">
    <property type="protein sequence ID" value="AAS97802.1"/>
    <property type="molecule type" value="Genomic_DNA"/>
</dbReference>
<dbReference type="Pfam" id="PF02954">
    <property type="entry name" value="HTH_8"/>
    <property type="match status" value="1"/>
</dbReference>
<dbReference type="PROSITE" id="PS50110">
    <property type="entry name" value="RESPONSE_REGULATORY"/>
    <property type="match status" value="1"/>
</dbReference>
<dbReference type="FunFam" id="3.40.50.300:FF:000006">
    <property type="entry name" value="DNA-binding transcriptional regulator NtrC"/>
    <property type="match status" value="1"/>
</dbReference>
<evidence type="ECO:0000256" key="2">
    <source>
        <dbReference type="ARBA" id="ARBA00022840"/>
    </source>
</evidence>
<evidence type="ECO:0000313" key="9">
    <source>
        <dbReference type="EMBL" id="AAS97802.1"/>
    </source>
</evidence>
<keyword evidence="1" id="KW-0547">Nucleotide-binding</keyword>
<dbReference type="InterPro" id="IPR025662">
    <property type="entry name" value="Sigma_54_int_dom_ATP-bd_1"/>
</dbReference>
<dbReference type="InterPro" id="IPR002078">
    <property type="entry name" value="Sigma_54_int"/>
</dbReference>
<dbReference type="PATRIC" id="fig|882.5.peg.3026"/>